<evidence type="ECO:0000313" key="6">
    <source>
        <dbReference type="Proteomes" id="UP000005666"/>
    </source>
</evidence>
<dbReference type="GO" id="GO:0034599">
    <property type="term" value="P:cellular response to oxidative stress"/>
    <property type="evidence" value="ECO:0007669"/>
    <property type="project" value="EnsemblFungi"/>
</dbReference>
<dbReference type="Pfam" id="PF01026">
    <property type="entry name" value="TatD_DNase"/>
    <property type="match status" value="1"/>
</dbReference>
<evidence type="ECO:0000256" key="3">
    <source>
        <dbReference type="ARBA" id="ARBA00022723"/>
    </source>
</evidence>
<sequence>MFCIQRFAKAIAIPKMTRPLYYDIGFNITDQMYKGIYNGSAKHESDLACVLERAQARGVGAALITGSSVSESKDAIALINKYRNPEVAMNLYYTVGVHPCSVNEFGQDAYSTMDNPTHDEAHNESLYEGVIMADSELHSIAKARLAELYNLYAEVLKDTNFRAVGEIGMDYDRLYYSSKDMQKLFFEEQLKLSCLPGLAQKPLFLHMRNCCDDFIQILSKFIDGFIDTADYFNIKGLVKTNNDIHYKFDATRKFVVHSFTGSLSDMDRILQLSSNAFIGMNGASLRDEENIKCAELVPIERLLIETDAPWCSIRPTHASYRYLQAPDKVTSAIYVSPFKSVKKEKVPKLNEDELKVTMVKGRNEPCTMEEVAIVISNVKNLTLDEFNKIVWETSCNVYGH</sequence>
<dbReference type="GO" id="GO:0005829">
    <property type="term" value="C:cytosol"/>
    <property type="evidence" value="ECO:0007669"/>
    <property type="project" value="TreeGrafter"/>
</dbReference>
<evidence type="ECO:0000313" key="5">
    <source>
        <dbReference type="EMBL" id="CCE61183.1"/>
    </source>
</evidence>
<dbReference type="GO" id="GO:0008296">
    <property type="term" value="F:3'-5'-DNA exonuclease activity"/>
    <property type="evidence" value="ECO:0007669"/>
    <property type="project" value="EnsemblFungi"/>
</dbReference>
<dbReference type="CDD" id="cd01310">
    <property type="entry name" value="TatD_DNAse"/>
    <property type="match status" value="1"/>
</dbReference>
<dbReference type="GeneID" id="11532566"/>
<dbReference type="eggNOG" id="KOG3020">
    <property type="taxonomic scope" value="Eukaryota"/>
</dbReference>
<dbReference type="Proteomes" id="UP000005666">
    <property type="component" value="Chromosome 1"/>
</dbReference>
<dbReference type="KEGG" id="tpf:TPHA_0A00980"/>
<evidence type="ECO:0000256" key="1">
    <source>
        <dbReference type="ARBA" id="ARBA00009275"/>
    </source>
</evidence>
<proteinExistence type="inferred from homology"/>
<dbReference type="HOGENOM" id="CLU_031506_1_0_1"/>
<dbReference type="GO" id="GO:0006309">
    <property type="term" value="P:apoptotic DNA fragmentation"/>
    <property type="evidence" value="ECO:0007669"/>
    <property type="project" value="EnsemblFungi"/>
</dbReference>
<dbReference type="InterPro" id="IPR001130">
    <property type="entry name" value="TatD-like"/>
</dbReference>
<dbReference type="OMA" id="YGGSQKH"/>
<keyword evidence="4" id="KW-0378">Hydrolase</keyword>
<keyword evidence="2" id="KW-0540">Nuclease</keyword>
<protein>
    <submittedName>
        <fullName evidence="5">Uncharacterized protein</fullName>
    </submittedName>
</protein>
<dbReference type="Gene3D" id="3.20.20.140">
    <property type="entry name" value="Metal-dependent hydrolases"/>
    <property type="match status" value="1"/>
</dbReference>
<gene>
    <name evidence="5" type="primary">TPHA0A00980</name>
    <name evidence="5" type="ordered locus">TPHA_0A00980</name>
</gene>
<dbReference type="InterPro" id="IPR032466">
    <property type="entry name" value="Metal_Hydrolase"/>
</dbReference>
<dbReference type="PANTHER" id="PTHR10060:SF15">
    <property type="entry name" value="DEOXYRIBONUCLEASE TATDN1"/>
    <property type="match status" value="1"/>
</dbReference>
<dbReference type="AlphaFoldDB" id="G8BMQ5"/>
<dbReference type="PANTHER" id="PTHR10060">
    <property type="entry name" value="TATD FAMILY DEOXYRIBONUCLEASE"/>
    <property type="match status" value="1"/>
</dbReference>
<comment type="similarity">
    <text evidence="1">Belongs to the metallo-dependent hydrolases superfamily. TatD-type hydrolase family.</text>
</comment>
<evidence type="ECO:0000256" key="4">
    <source>
        <dbReference type="ARBA" id="ARBA00022801"/>
    </source>
</evidence>
<dbReference type="EMBL" id="HE612856">
    <property type="protein sequence ID" value="CCE61183.1"/>
    <property type="molecule type" value="Genomic_DNA"/>
</dbReference>
<evidence type="ECO:0000256" key="2">
    <source>
        <dbReference type="ARBA" id="ARBA00022722"/>
    </source>
</evidence>
<keyword evidence="3" id="KW-0479">Metal-binding</keyword>
<dbReference type="InterPro" id="IPR050891">
    <property type="entry name" value="TatD-type_Hydrolase"/>
</dbReference>
<reference evidence="5 6" key="1">
    <citation type="journal article" date="2011" name="Proc. Natl. Acad. Sci. U.S.A.">
        <title>Evolutionary erosion of yeast sex chromosomes by mating-type switching accidents.</title>
        <authorList>
            <person name="Gordon J.L."/>
            <person name="Armisen D."/>
            <person name="Proux-Wera E."/>
            <person name="Oheigeartaigh S.S."/>
            <person name="Byrne K.P."/>
            <person name="Wolfe K.H."/>
        </authorList>
    </citation>
    <scope>NUCLEOTIDE SEQUENCE [LARGE SCALE GENOMIC DNA]</scope>
    <source>
        <strain evidence="6">ATCC 24235 / CBS 4417 / NBRC 1672 / NRRL Y-8282 / UCD 70-5</strain>
    </source>
</reference>
<dbReference type="GO" id="GO:0004519">
    <property type="term" value="F:endonuclease activity"/>
    <property type="evidence" value="ECO:0007669"/>
    <property type="project" value="EnsemblFungi"/>
</dbReference>
<name>G8BMQ5_TETPH</name>
<dbReference type="SUPFAM" id="SSF51556">
    <property type="entry name" value="Metallo-dependent hydrolases"/>
    <property type="match status" value="1"/>
</dbReference>
<keyword evidence="6" id="KW-1185">Reference proteome</keyword>
<dbReference type="OrthoDB" id="6079689at2759"/>
<dbReference type="GO" id="GO:0046872">
    <property type="term" value="F:metal ion binding"/>
    <property type="evidence" value="ECO:0007669"/>
    <property type="project" value="UniProtKB-KW"/>
</dbReference>
<accession>G8BMQ5</accession>
<dbReference type="STRING" id="1071381.G8BMQ5"/>
<dbReference type="RefSeq" id="XP_003683617.1">
    <property type="nucleotide sequence ID" value="XM_003683569.1"/>
</dbReference>
<organism evidence="5 6">
    <name type="scientific">Tetrapisispora phaffii (strain ATCC 24235 / CBS 4417 / NBRC 1672 / NRRL Y-8282 / UCD 70-5)</name>
    <name type="common">Yeast</name>
    <name type="synonym">Fabospora phaffii</name>
    <dbReference type="NCBI Taxonomy" id="1071381"/>
    <lineage>
        <taxon>Eukaryota</taxon>
        <taxon>Fungi</taxon>
        <taxon>Dikarya</taxon>
        <taxon>Ascomycota</taxon>
        <taxon>Saccharomycotina</taxon>
        <taxon>Saccharomycetes</taxon>
        <taxon>Saccharomycetales</taxon>
        <taxon>Saccharomycetaceae</taxon>
        <taxon>Tetrapisispora</taxon>
    </lineage>
</organism>